<proteinExistence type="predicted"/>
<dbReference type="Proteomes" id="UP000030671">
    <property type="component" value="Unassembled WGS sequence"/>
</dbReference>
<feature type="non-terminal residue" evidence="1">
    <location>
        <position position="1"/>
    </location>
</feature>
<gene>
    <name evidence="1" type="ORF">HETIRDRAFT_327892</name>
</gene>
<accession>W4JTR8</accession>
<dbReference type="KEGG" id="hir:HETIRDRAFT_327892"/>
<reference evidence="1 2" key="1">
    <citation type="journal article" date="2012" name="New Phytol.">
        <title>Insight into trade-off between wood decay and parasitism from the genome of a fungal forest pathogen.</title>
        <authorList>
            <person name="Olson A."/>
            <person name="Aerts A."/>
            <person name="Asiegbu F."/>
            <person name="Belbahri L."/>
            <person name="Bouzid O."/>
            <person name="Broberg A."/>
            <person name="Canback B."/>
            <person name="Coutinho P.M."/>
            <person name="Cullen D."/>
            <person name="Dalman K."/>
            <person name="Deflorio G."/>
            <person name="van Diepen L.T."/>
            <person name="Dunand C."/>
            <person name="Duplessis S."/>
            <person name="Durling M."/>
            <person name="Gonthier P."/>
            <person name="Grimwood J."/>
            <person name="Fossdal C.G."/>
            <person name="Hansson D."/>
            <person name="Henrissat B."/>
            <person name="Hietala A."/>
            <person name="Himmelstrand K."/>
            <person name="Hoffmeister D."/>
            <person name="Hogberg N."/>
            <person name="James T.Y."/>
            <person name="Karlsson M."/>
            <person name="Kohler A."/>
            <person name="Kues U."/>
            <person name="Lee Y.H."/>
            <person name="Lin Y.C."/>
            <person name="Lind M."/>
            <person name="Lindquist E."/>
            <person name="Lombard V."/>
            <person name="Lucas S."/>
            <person name="Lunden K."/>
            <person name="Morin E."/>
            <person name="Murat C."/>
            <person name="Park J."/>
            <person name="Raffaello T."/>
            <person name="Rouze P."/>
            <person name="Salamov A."/>
            <person name="Schmutz J."/>
            <person name="Solheim H."/>
            <person name="Stahlberg J."/>
            <person name="Velez H."/>
            <person name="de Vries R.P."/>
            <person name="Wiebenga A."/>
            <person name="Woodward S."/>
            <person name="Yakovlev I."/>
            <person name="Garbelotto M."/>
            <person name="Martin F."/>
            <person name="Grigoriev I.V."/>
            <person name="Stenlid J."/>
        </authorList>
    </citation>
    <scope>NUCLEOTIDE SEQUENCE [LARGE SCALE GENOMIC DNA]</scope>
    <source>
        <strain evidence="1 2">TC 32-1</strain>
    </source>
</reference>
<dbReference type="AlphaFoldDB" id="W4JTR8"/>
<organism evidence="1 2">
    <name type="scientific">Heterobasidion irregulare (strain TC 32-1)</name>
    <dbReference type="NCBI Taxonomy" id="747525"/>
    <lineage>
        <taxon>Eukaryota</taxon>
        <taxon>Fungi</taxon>
        <taxon>Dikarya</taxon>
        <taxon>Basidiomycota</taxon>
        <taxon>Agaricomycotina</taxon>
        <taxon>Agaricomycetes</taxon>
        <taxon>Russulales</taxon>
        <taxon>Bondarzewiaceae</taxon>
        <taxon>Heterobasidion</taxon>
        <taxon>Heterobasidion annosum species complex</taxon>
    </lineage>
</organism>
<dbReference type="InParanoid" id="W4JTR8"/>
<dbReference type="GeneID" id="20671370"/>
<sequence length="61" mass="6607">VKCGRTDPSAAERSSVACCWSGRDRPCSVIVSVFGTSLALFSISPKLPKYLLRTLAQMHAH</sequence>
<keyword evidence="2" id="KW-1185">Reference proteome</keyword>
<protein>
    <submittedName>
        <fullName evidence="1">Uncharacterized protein</fullName>
    </submittedName>
</protein>
<dbReference type="RefSeq" id="XP_009551797.1">
    <property type="nucleotide sequence ID" value="XM_009553502.1"/>
</dbReference>
<dbReference type="EMBL" id="KI925464">
    <property type="protein sequence ID" value="ETW76938.1"/>
    <property type="molecule type" value="Genomic_DNA"/>
</dbReference>
<name>W4JTR8_HETIT</name>
<evidence type="ECO:0000313" key="1">
    <source>
        <dbReference type="EMBL" id="ETW76938.1"/>
    </source>
</evidence>
<dbReference type="HOGENOM" id="CLU_163763_1_0_1"/>
<evidence type="ECO:0000313" key="2">
    <source>
        <dbReference type="Proteomes" id="UP000030671"/>
    </source>
</evidence>